<evidence type="ECO:0000256" key="2">
    <source>
        <dbReference type="ARBA" id="ARBA00022517"/>
    </source>
</evidence>
<evidence type="ECO:0000256" key="4">
    <source>
        <dbReference type="ARBA" id="ARBA00022884"/>
    </source>
</evidence>
<evidence type="ECO:0000256" key="3">
    <source>
        <dbReference type="ARBA" id="ARBA00022730"/>
    </source>
</evidence>
<dbReference type="InParanoid" id="A0A7X0JUE2"/>
<accession>A0A7X0JUE2</accession>
<keyword evidence="4 5" id="KW-0694">RNA-binding</keyword>
<comment type="caution">
    <text evidence="6">The sequence shown here is derived from an EMBL/GenBank/DDBJ whole genome shotgun (WGS) entry which is preliminary data.</text>
</comment>
<dbReference type="Proteomes" id="UP000528457">
    <property type="component" value="Unassembled WGS sequence"/>
</dbReference>
<protein>
    <recommendedName>
        <fullName evidence="5">Dual-action ribosomal maturation protein DarP</fullName>
    </recommendedName>
    <alternativeName>
        <fullName evidence="5">Large ribosomal subunit assembly factor DarP</fullName>
    </alternativeName>
</protein>
<dbReference type="InterPro" id="IPR023153">
    <property type="entry name" value="DarP_sf"/>
</dbReference>
<dbReference type="GO" id="GO:1902626">
    <property type="term" value="P:assembly of large subunit precursor of preribosome"/>
    <property type="evidence" value="ECO:0007669"/>
    <property type="project" value="UniProtKB-UniRule"/>
</dbReference>
<dbReference type="EMBL" id="JACHHT010000002">
    <property type="protein sequence ID" value="MBB6522470.1"/>
    <property type="molecule type" value="Genomic_DNA"/>
</dbReference>
<keyword evidence="1 5" id="KW-0963">Cytoplasm</keyword>
<comment type="function">
    <text evidence="5">Member of a network of 50S ribosomal subunit biogenesis factors which assembles along the 30S-50S interface, preventing incorrect 23S rRNA structures from forming. Promotes peptidyl transferase center (PTC) maturation.</text>
</comment>
<dbReference type="PANTHER" id="PTHR38101">
    <property type="entry name" value="UPF0307 PROTEIN YJGA"/>
    <property type="match status" value="1"/>
</dbReference>
<comment type="similarity">
    <text evidence="5">Belongs to the DarP family.</text>
</comment>
<reference evidence="6 7" key="1">
    <citation type="submission" date="2020-08" db="EMBL/GenBank/DDBJ databases">
        <title>Genomic Encyclopedia of Type Strains, Phase IV (KMG-IV): sequencing the most valuable type-strain genomes for metagenomic binning, comparative biology and taxonomic classification.</title>
        <authorList>
            <person name="Goeker M."/>
        </authorList>
    </citation>
    <scope>NUCLEOTIDE SEQUENCE [LARGE SCALE GENOMIC DNA]</scope>
    <source>
        <strain evidence="6 7">DSM 22368</strain>
    </source>
</reference>
<evidence type="ECO:0000313" key="7">
    <source>
        <dbReference type="Proteomes" id="UP000528457"/>
    </source>
</evidence>
<dbReference type="FunCoup" id="A0A7X0JUE2">
    <property type="interactions" value="91"/>
</dbReference>
<keyword evidence="3 5" id="KW-0699">rRNA-binding</keyword>
<dbReference type="Pfam" id="PF04751">
    <property type="entry name" value="DarP"/>
    <property type="match status" value="1"/>
</dbReference>
<keyword evidence="2 5" id="KW-0690">Ribosome biogenesis</keyword>
<name>A0A7X0JUE2_9GAMM</name>
<gene>
    <name evidence="5" type="primary">darP</name>
    <name evidence="6" type="ORF">HNR48_002755</name>
</gene>
<evidence type="ECO:0000256" key="5">
    <source>
        <dbReference type="HAMAP-Rule" id="MF_00765"/>
    </source>
</evidence>
<evidence type="ECO:0000256" key="1">
    <source>
        <dbReference type="ARBA" id="ARBA00022490"/>
    </source>
</evidence>
<proteinExistence type="inferred from homology"/>
<organism evidence="6 7">
    <name type="scientific">Pseudoteredinibacter isoporae</name>
    <dbReference type="NCBI Taxonomy" id="570281"/>
    <lineage>
        <taxon>Bacteria</taxon>
        <taxon>Pseudomonadati</taxon>
        <taxon>Pseudomonadota</taxon>
        <taxon>Gammaproteobacteria</taxon>
        <taxon>Cellvibrionales</taxon>
        <taxon>Cellvibrionaceae</taxon>
        <taxon>Pseudoteredinibacter</taxon>
    </lineage>
</organism>
<dbReference type="RefSeq" id="WP_166845828.1">
    <property type="nucleotide sequence ID" value="NZ_JAAONY010000002.1"/>
</dbReference>
<dbReference type="CDD" id="cd16331">
    <property type="entry name" value="YjgA-like"/>
    <property type="match status" value="1"/>
</dbReference>
<dbReference type="PANTHER" id="PTHR38101:SF1">
    <property type="entry name" value="UPF0307 PROTEIN YJGA"/>
    <property type="match status" value="1"/>
</dbReference>
<dbReference type="PIRSF" id="PIRSF016183">
    <property type="entry name" value="UCP016183"/>
    <property type="match status" value="1"/>
</dbReference>
<dbReference type="NCBIfam" id="NF003593">
    <property type="entry name" value="PRK05255.1-1"/>
    <property type="match status" value="1"/>
</dbReference>
<dbReference type="GO" id="GO:0019843">
    <property type="term" value="F:rRNA binding"/>
    <property type="evidence" value="ECO:0007669"/>
    <property type="project" value="UniProtKB-UniRule"/>
</dbReference>
<comment type="subcellular location">
    <subcellularLocation>
        <location evidence="5">Cytoplasm</location>
    </subcellularLocation>
    <text evidence="5">Associates with late stage pre-50S ribosomal subunits.</text>
</comment>
<dbReference type="GO" id="GO:0005829">
    <property type="term" value="C:cytosol"/>
    <property type="evidence" value="ECO:0007669"/>
    <property type="project" value="TreeGrafter"/>
</dbReference>
<dbReference type="HAMAP" id="MF_00765">
    <property type="entry name" value="DarP"/>
    <property type="match status" value="1"/>
</dbReference>
<dbReference type="InterPro" id="IPR006839">
    <property type="entry name" value="DarP"/>
</dbReference>
<dbReference type="Gene3D" id="1.10.60.30">
    <property type="entry name" value="PSPTO4464-like domains"/>
    <property type="match status" value="2"/>
</dbReference>
<keyword evidence="7" id="KW-1185">Reference proteome</keyword>
<dbReference type="SUPFAM" id="SSF158710">
    <property type="entry name" value="PSPTO4464-like"/>
    <property type="match status" value="1"/>
</dbReference>
<evidence type="ECO:0000313" key="6">
    <source>
        <dbReference type="EMBL" id="MBB6522470.1"/>
    </source>
</evidence>
<dbReference type="AlphaFoldDB" id="A0A7X0JUE2"/>
<dbReference type="GO" id="GO:0043022">
    <property type="term" value="F:ribosome binding"/>
    <property type="evidence" value="ECO:0007669"/>
    <property type="project" value="UniProtKB-UniRule"/>
</dbReference>
<sequence length="182" mass="21304">MSKEDFDSYSNEEETEIISRSQIKRETHELQEMGEFLVDMSKNQLANIPLTDELSEAIVLARRLKSREARRRQIQYIGKLMRNLDMEPIHQAIEKIRTQGQRHQILRQQSIEWAERISQEGPSVIEDFLSEFYHGDRQQLRQLQRASAKEVTANAKLEEGKKPAKVQLGKLQQCLLEAMELQ</sequence>